<evidence type="ECO:0000256" key="3">
    <source>
        <dbReference type="ARBA" id="ARBA00023242"/>
    </source>
</evidence>
<reference evidence="6" key="1">
    <citation type="submission" date="2021-02" db="EMBL/GenBank/DDBJ databases">
        <authorList>
            <person name="Nowell W R."/>
        </authorList>
    </citation>
    <scope>NUCLEOTIDE SEQUENCE</scope>
</reference>
<evidence type="ECO:0000256" key="2">
    <source>
        <dbReference type="ARBA" id="ARBA00022884"/>
    </source>
</evidence>
<feature type="domain" description="RRM" evidence="5">
    <location>
        <begin position="26"/>
        <end position="102"/>
    </location>
</feature>
<comment type="caution">
    <text evidence="6">The sequence shown here is derived from an EMBL/GenBank/DDBJ whole genome shotgun (WGS) entry which is preliminary data.</text>
</comment>
<dbReference type="InterPro" id="IPR047131">
    <property type="entry name" value="RBFOX1-like"/>
</dbReference>
<gene>
    <name evidence="6" type="ORF">BJG266_LOCUS4290</name>
    <name evidence="7" type="ORF">QVE165_LOCUS10708</name>
</gene>
<dbReference type="OrthoDB" id="5382468at2759"/>
<dbReference type="SUPFAM" id="SSF54928">
    <property type="entry name" value="RNA-binding domain, RBD"/>
    <property type="match status" value="1"/>
</dbReference>
<dbReference type="GO" id="GO:0000381">
    <property type="term" value="P:regulation of alternative mRNA splicing, via spliceosome"/>
    <property type="evidence" value="ECO:0007669"/>
    <property type="project" value="InterPro"/>
</dbReference>
<dbReference type="Gene3D" id="3.30.70.330">
    <property type="match status" value="1"/>
</dbReference>
<dbReference type="Proteomes" id="UP000663832">
    <property type="component" value="Unassembled WGS sequence"/>
</dbReference>
<dbReference type="InterPro" id="IPR012677">
    <property type="entry name" value="Nucleotide-bd_a/b_plait_sf"/>
</dbReference>
<dbReference type="PANTHER" id="PTHR15597">
    <property type="entry name" value="ATAXIN 2-BINDING PROTEIN 1-RELATED"/>
    <property type="match status" value="1"/>
</dbReference>
<evidence type="ECO:0000313" key="9">
    <source>
        <dbReference type="Proteomes" id="UP000663877"/>
    </source>
</evidence>
<organism evidence="6 9">
    <name type="scientific">Adineta steineri</name>
    <dbReference type="NCBI Taxonomy" id="433720"/>
    <lineage>
        <taxon>Eukaryota</taxon>
        <taxon>Metazoa</taxon>
        <taxon>Spiralia</taxon>
        <taxon>Gnathifera</taxon>
        <taxon>Rotifera</taxon>
        <taxon>Eurotatoria</taxon>
        <taxon>Bdelloidea</taxon>
        <taxon>Adinetida</taxon>
        <taxon>Adinetidae</taxon>
        <taxon>Adineta</taxon>
    </lineage>
</organism>
<protein>
    <recommendedName>
        <fullName evidence="5">RRM domain-containing protein</fullName>
    </recommendedName>
</protein>
<dbReference type="EMBL" id="CAJNOM010000050">
    <property type="protein sequence ID" value="CAF0923973.1"/>
    <property type="molecule type" value="Genomic_DNA"/>
</dbReference>
<dbReference type="SMART" id="SM00360">
    <property type="entry name" value="RRM"/>
    <property type="match status" value="1"/>
</dbReference>
<sequence length="142" mass="16376">MFHFQQSTITSPNVTSTLQKIHPAPMRLWISNIPYYWSTIELEKIFSTFGQVYDVEIPLRNGLSRGYGFVTFEKQADAIRAIQSMDGQIVNGRSMQVYQAHVKQKSLLKSYFLIQSVDRTLFGGYCYCQSCSINRINYGETH</sequence>
<accession>A0A813RL44</accession>
<evidence type="ECO:0000313" key="8">
    <source>
        <dbReference type="Proteomes" id="UP000663832"/>
    </source>
</evidence>
<dbReference type="PROSITE" id="PS50102">
    <property type="entry name" value="RRM"/>
    <property type="match status" value="1"/>
</dbReference>
<dbReference type="AlphaFoldDB" id="A0A813RL44"/>
<keyword evidence="2 4" id="KW-0694">RNA-binding</keyword>
<comment type="subcellular location">
    <subcellularLocation>
        <location evidence="1">Nucleus</location>
    </subcellularLocation>
</comment>
<dbReference type="CDD" id="cd00590">
    <property type="entry name" value="RRM_SF"/>
    <property type="match status" value="1"/>
</dbReference>
<evidence type="ECO:0000256" key="1">
    <source>
        <dbReference type="ARBA" id="ARBA00004123"/>
    </source>
</evidence>
<dbReference type="GO" id="GO:0007399">
    <property type="term" value="P:nervous system development"/>
    <property type="evidence" value="ECO:0007669"/>
    <property type="project" value="InterPro"/>
</dbReference>
<evidence type="ECO:0000256" key="4">
    <source>
        <dbReference type="PROSITE-ProRule" id="PRU00176"/>
    </source>
</evidence>
<dbReference type="PANTHER" id="PTHR15597:SF22">
    <property type="entry name" value="RNA-BINDING FOX PROTEIN 1, ISOFORM H"/>
    <property type="match status" value="1"/>
</dbReference>
<dbReference type="Pfam" id="PF00076">
    <property type="entry name" value="RRM_1"/>
    <property type="match status" value="1"/>
</dbReference>
<dbReference type="EMBL" id="CAJNOI010000010">
    <property type="protein sequence ID" value="CAF0783958.1"/>
    <property type="molecule type" value="Genomic_DNA"/>
</dbReference>
<dbReference type="GO" id="GO:0005634">
    <property type="term" value="C:nucleus"/>
    <property type="evidence" value="ECO:0007669"/>
    <property type="project" value="UniProtKB-SubCell"/>
</dbReference>
<dbReference type="GO" id="GO:0003729">
    <property type="term" value="F:mRNA binding"/>
    <property type="evidence" value="ECO:0007669"/>
    <property type="project" value="TreeGrafter"/>
</dbReference>
<evidence type="ECO:0000313" key="6">
    <source>
        <dbReference type="EMBL" id="CAF0783958.1"/>
    </source>
</evidence>
<keyword evidence="8" id="KW-1185">Reference proteome</keyword>
<keyword evidence="3" id="KW-0539">Nucleus</keyword>
<dbReference type="GO" id="GO:0005737">
    <property type="term" value="C:cytoplasm"/>
    <property type="evidence" value="ECO:0007669"/>
    <property type="project" value="TreeGrafter"/>
</dbReference>
<dbReference type="Proteomes" id="UP000663877">
    <property type="component" value="Unassembled WGS sequence"/>
</dbReference>
<evidence type="ECO:0000259" key="5">
    <source>
        <dbReference type="PROSITE" id="PS50102"/>
    </source>
</evidence>
<evidence type="ECO:0000313" key="7">
    <source>
        <dbReference type="EMBL" id="CAF0923973.1"/>
    </source>
</evidence>
<dbReference type="InterPro" id="IPR035979">
    <property type="entry name" value="RBD_domain_sf"/>
</dbReference>
<name>A0A813RL44_9BILA</name>
<dbReference type="InterPro" id="IPR000504">
    <property type="entry name" value="RRM_dom"/>
</dbReference>
<proteinExistence type="predicted"/>